<dbReference type="Gene3D" id="2.120.10.80">
    <property type="entry name" value="Kelch-type beta propeller"/>
    <property type="match status" value="1"/>
</dbReference>
<keyword evidence="5" id="KW-1185">Reference proteome</keyword>
<evidence type="ECO:0000256" key="1">
    <source>
        <dbReference type="ARBA" id="ARBA00022441"/>
    </source>
</evidence>
<protein>
    <submittedName>
        <fullName evidence="4">Uncharacterized protein</fullName>
    </submittedName>
</protein>
<dbReference type="EMBL" id="CAJZBQ010000012">
    <property type="protein sequence ID" value="CAG9314297.1"/>
    <property type="molecule type" value="Genomic_DNA"/>
</dbReference>
<name>A0AAU9IIL9_9CILI</name>
<evidence type="ECO:0000256" key="3">
    <source>
        <dbReference type="SAM" id="Coils"/>
    </source>
</evidence>
<evidence type="ECO:0000313" key="5">
    <source>
        <dbReference type="Proteomes" id="UP001162131"/>
    </source>
</evidence>
<dbReference type="InterPro" id="IPR006652">
    <property type="entry name" value="Kelch_1"/>
</dbReference>
<keyword evidence="3" id="KW-0175">Coiled coil</keyword>
<dbReference type="SUPFAM" id="SSF117281">
    <property type="entry name" value="Kelch motif"/>
    <property type="match status" value="1"/>
</dbReference>
<dbReference type="AlphaFoldDB" id="A0AAU9IIL9"/>
<evidence type="ECO:0000313" key="4">
    <source>
        <dbReference type="EMBL" id="CAG9314297.1"/>
    </source>
</evidence>
<sequence length="418" mass="48812">MKCWKLECPSEPIFFCPCSEIGTNSCEVHLIEHLRFKAQKVHQPEAIYYKSCPETKQALYSFLKARNEDLDKLKLIIINEITKRIKELNSHLIIALEEIKRVENKNLEYMRRIISTENTSKTNKIENFLTWEPNTALRSIKSCLLRIDKTKIPNYINFDFDNFKDPYDEIAIFRDNTKNLLRINLNDFGYEETELAIDKNMSMHLSICKLPDSRLFCFGGCNPYSSSAFMIYPDNSIKYLASRSVPCGFSSAIYYNGEVYAFGGQNANGYVMTPEKYNISQDQWSSLPKLSTGANYCTGFAYDNEIYFAGSEHKEIYIYRNYHDPYSRQISNLIPNSQKVLLLFNHSSYLIIEGNFKMREFKDIKNLNPTITDWNFNWIGTLASQVVQFNGDAYFIDSNFYLYKFDLAKKVIQQLRKI</sequence>
<dbReference type="PANTHER" id="PTHR45632">
    <property type="entry name" value="LD33804P"/>
    <property type="match status" value="1"/>
</dbReference>
<dbReference type="Pfam" id="PF01344">
    <property type="entry name" value="Kelch_1"/>
    <property type="match status" value="1"/>
</dbReference>
<reference evidence="4" key="1">
    <citation type="submission" date="2021-09" db="EMBL/GenBank/DDBJ databases">
        <authorList>
            <consortium name="AG Swart"/>
            <person name="Singh M."/>
            <person name="Singh A."/>
            <person name="Seah K."/>
            <person name="Emmerich C."/>
        </authorList>
    </citation>
    <scope>NUCLEOTIDE SEQUENCE</scope>
    <source>
        <strain evidence="4">ATCC30299</strain>
    </source>
</reference>
<evidence type="ECO:0000256" key="2">
    <source>
        <dbReference type="ARBA" id="ARBA00022737"/>
    </source>
</evidence>
<gene>
    <name evidence="4" type="ORF">BSTOLATCC_MIC11308</name>
</gene>
<dbReference type="Proteomes" id="UP001162131">
    <property type="component" value="Unassembled WGS sequence"/>
</dbReference>
<accession>A0AAU9IIL9</accession>
<proteinExistence type="predicted"/>
<dbReference type="InterPro" id="IPR015915">
    <property type="entry name" value="Kelch-typ_b-propeller"/>
</dbReference>
<dbReference type="PANTHER" id="PTHR45632:SF3">
    <property type="entry name" value="KELCH-LIKE PROTEIN 32"/>
    <property type="match status" value="1"/>
</dbReference>
<organism evidence="4 5">
    <name type="scientific">Blepharisma stoltei</name>
    <dbReference type="NCBI Taxonomy" id="1481888"/>
    <lineage>
        <taxon>Eukaryota</taxon>
        <taxon>Sar</taxon>
        <taxon>Alveolata</taxon>
        <taxon>Ciliophora</taxon>
        <taxon>Postciliodesmatophora</taxon>
        <taxon>Heterotrichea</taxon>
        <taxon>Heterotrichida</taxon>
        <taxon>Blepharismidae</taxon>
        <taxon>Blepharisma</taxon>
    </lineage>
</organism>
<feature type="coiled-coil region" evidence="3">
    <location>
        <begin position="78"/>
        <end position="105"/>
    </location>
</feature>
<keyword evidence="2" id="KW-0677">Repeat</keyword>
<dbReference type="SMART" id="SM00612">
    <property type="entry name" value="Kelch"/>
    <property type="match status" value="1"/>
</dbReference>
<keyword evidence="1" id="KW-0880">Kelch repeat</keyword>
<comment type="caution">
    <text evidence="4">The sequence shown here is derived from an EMBL/GenBank/DDBJ whole genome shotgun (WGS) entry which is preliminary data.</text>
</comment>